<keyword evidence="4" id="KW-1185">Reference proteome</keyword>
<dbReference type="InterPro" id="IPR000326">
    <property type="entry name" value="PAP2/HPO"/>
</dbReference>
<dbReference type="EMBL" id="SNAA01000015">
    <property type="protein sequence ID" value="TDL77691.1"/>
    <property type="molecule type" value="Genomic_DNA"/>
</dbReference>
<feature type="transmembrane region" description="Helical" evidence="1">
    <location>
        <begin position="60"/>
        <end position="80"/>
    </location>
</feature>
<sequence length="230" mass="24381">MPLSPHARPLVLCLAAIVVVAAVFALFPGLDPAVSGWTHFPERGGFSYDAEPAAQRLRNLLRGAMNATFALCLVGALMGAAGRRLWAVPGRVYEWALLVFALGPGLIVDVLLKSYWGRARPADVTIFGGEARYSPFWLPTDQCADNCSFVSGEGAGAAASALALAAILRAAPVADRRPALVVIWGLAGLTGAMRVAMGRHFVSDVVLSFLIVAAIGAALRLIPRYRYVRP</sequence>
<keyword evidence="1" id="KW-0472">Membrane</keyword>
<evidence type="ECO:0000313" key="4">
    <source>
        <dbReference type="Proteomes" id="UP000295701"/>
    </source>
</evidence>
<dbReference type="Gene3D" id="1.20.144.10">
    <property type="entry name" value="Phosphatidic acid phosphatase type 2/haloperoxidase"/>
    <property type="match status" value="1"/>
</dbReference>
<feature type="transmembrane region" description="Helical" evidence="1">
    <location>
        <begin position="92"/>
        <end position="112"/>
    </location>
</feature>
<feature type="transmembrane region" description="Helical" evidence="1">
    <location>
        <begin position="154"/>
        <end position="171"/>
    </location>
</feature>
<gene>
    <name evidence="3" type="ORF">E2L08_12940</name>
</gene>
<feature type="transmembrane region" description="Helical" evidence="1">
    <location>
        <begin position="201"/>
        <end position="222"/>
    </location>
</feature>
<dbReference type="AlphaFoldDB" id="A0A4R6A273"/>
<dbReference type="Proteomes" id="UP000295701">
    <property type="component" value="Unassembled WGS sequence"/>
</dbReference>
<proteinExistence type="predicted"/>
<feature type="domain" description="Phosphatidic acid phosphatase type 2/haloperoxidase" evidence="2">
    <location>
        <begin position="95"/>
        <end position="220"/>
    </location>
</feature>
<dbReference type="OrthoDB" id="9813524at2"/>
<dbReference type="SUPFAM" id="SSF48317">
    <property type="entry name" value="Acid phosphatase/Vanadium-dependent haloperoxidase"/>
    <property type="match status" value="1"/>
</dbReference>
<dbReference type="Pfam" id="PF01569">
    <property type="entry name" value="PAP2"/>
    <property type="match status" value="1"/>
</dbReference>
<dbReference type="SMART" id="SM00014">
    <property type="entry name" value="acidPPc"/>
    <property type="match status" value="1"/>
</dbReference>
<dbReference type="RefSeq" id="WP_133397515.1">
    <property type="nucleotide sequence ID" value="NZ_SNAA01000015.1"/>
</dbReference>
<keyword evidence="1" id="KW-1133">Transmembrane helix</keyword>
<accession>A0A4R6A273</accession>
<feature type="transmembrane region" description="Helical" evidence="1">
    <location>
        <begin position="178"/>
        <end position="195"/>
    </location>
</feature>
<dbReference type="InterPro" id="IPR036938">
    <property type="entry name" value="PAP2/HPO_sf"/>
</dbReference>
<keyword evidence="1" id="KW-0812">Transmembrane</keyword>
<evidence type="ECO:0000259" key="2">
    <source>
        <dbReference type="SMART" id="SM00014"/>
    </source>
</evidence>
<comment type="caution">
    <text evidence="3">The sequence shown here is derived from an EMBL/GenBank/DDBJ whole genome shotgun (WGS) entry which is preliminary data.</text>
</comment>
<organism evidence="3 4">
    <name type="scientific">Palleronia sediminis</name>
    <dbReference type="NCBI Taxonomy" id="2547833"/>
    <lineage>
        <taxon>Bacteria</taxon>
        <taxon>Pseudomonadati</taxon>
        <taxon>Pseudomonadota</taxon>
        <taxon>Alphaproteobacteria</taxon>
        <taxon>Rhodobacterales</taxon>
        <taxon>Roseobacteraceae</taxon>
        <taxon>Palleronia</taxon>
    </lineage>
</organism>
<reference evidence="3 4" key="1">
    <citation type="submission" date="2019-03" db="EMBL/GenBank/DDBJ databases">
        <title>Primorskyibacter sp. SS33 isolated from sediments.</title>
        <authorList>
            <person name="Xunke S."/>
        </authorList>
    </citation>
    <scope>NUCLEOTIDE SEQUENCE [LARGE SCALE GENOMIC DNA]</scope>
    <source>
        <strain evidence="3 4">SS33</strain>
    </source>
</reference>
<protein>
    <submittedName>
        <fullName evidence="3">Phosphatase PAP2 family protein</fullName>
    </submittedName>
</protein>
<name>A0A4R6A273_9RHOB</name>
<evidence type="ECO:0000256" key="1">
    <source>
        <dbReference type="SAM" id="Phobius"/>
    </source>
</evidence>
<evidence type="ECO:0000313" key="3">
    <source>
        <dbReference type="EMBL" id="TDL77691.1"/>
    </source>
</evidence>